<evidence type="ECO:0000256" key="1">
    <source>
        <dbReference type="ARBA" id="ARBA00013194"/>
    </source>
</evidence>
<dbReference type="PROSITE" id="PS51257">
    <property type="entry name" value="PROKAR_LIPOPROTEIN"/>
    <property type="match status" value="1"/>
</dbReference>
<dbReference type="EC" id="5.2.1.8" evidence="1"/>
<keyword evidence="2" id="KW-0697">Rotamase</keyword>
<dbReference type="Pfam" id="PF13646">
    <property type="entry name" value="HEAT_2"/>
    <property type="match status" value="2"/>
</dbReference>
<protein>
    <recommendedName>
        <fullName evidence="1">peptidylprolyl isomerase</fullName>
        <ecNumber evidence="1">5.2.1.8</ecNumber>
    </recommendedName>
</protein>
<accession>A0ABW0EDZ7</accession>
<name>A0ABW0EDZ7_9BACT</name>
<dbReference type="InterPro" id="IPR004155">
    <property type="entry name" value="PBS_lyase_HEAT"/>
</dbReference>
<feature type="domain" description="PPIase cyclophilin-type" evidence="4">
    <location>
        <begin position="513"/>
        <end position="642"/>
    </location>
</feature>
<evidence type="ECO:0000256" key="2">
    <source>
        <dbReference type="ARBA" id="ARBA00023110"/>
    </source>
</evidence>
<dbReference type="EMBL" id="JBHSKT010000007">
    <property type="protein sequence ID" value="MFC5271498.1"/>
    <property type="molecule type" value="Genomic_DNA"/>
</dbReference>
<dbReference type="InterPro" id="IPR044666">
    <property type="entry name" value="Cyclophilin_A-like"/>
</dbReference>
<keyword evidence="3 5" id="KW-0413">Isomerase</keyword>
<dbReference type="Pfam" id="PF00160">
    <property type="entry name" value="Pro_isomerase"/>
    <property type="match status" value="1"/>
</dbReference>
<dbReference type="Gene3D" id="2.40.100.10">
    <property type="entry name" value="Cyclophilin-like"/>
    <property type="match status" value="1"/>
</dbReference>
<dbReference type="InterPro" id="IPR016024">
    <property type="entry name" value="ARM-type_fold"/>
</dbReference>
<dbReference type="Gene3D" id="1.25.10.10">
    <property type="entry name" value="Leucine-rich Repeat Variant"/>
    <property type="match status" value="2"/>
</dbReference>
<evidence type="ECO:0000259" key="4">
    <source>
        <dbReference type="PROSITE" id="PS50072"/>
    </source>
</evidence>
<dbReference type="Proteomes" id="UP001596161">
    <property type="component" value="Unassembled WGS sequence"/>
</dbReference>
<dbReference type="RefSeq" id="WP_378017857.1">
    <property type="nucleotide sequence ID" value="NZ_JBHSKT010000007.1"/>
</dbReference>
<dbReference type="InterPro" id="IPR002130">
    <property type="entry name" value="Cyclophilin-type_PPIase_dom"/>
</dbReference>
<gene>
    <name evidence="5" type="ORF">ACFPIB_12810</name>
</gene>
<dbReference type="PROSITE" id="PS50072">
    <property type="entry name" value="CSA_PPIASE_2"/>
    <property type="match status" value="1"/>
</dbReference>
<dbReference type="PANTHER" id="PTHR45625:SF4">
    <property type="entry name" value="PEPTIDYLPROLYL ISOMERASE DOMAIN AND WD REPEAT-CONTAINING PROTEIN 1"/>
    <property type="match status" value="1"/>
</dbReference>
<dbReference type="SMART" id="SM00567">
    <property type="entry name" value="EZ_HEAT"/>
    <property type="match status" value="4"/>
</dbReference>
<dbReference type="InterPro" id="IPR029000">
    <property type="entry name" value="Cyclophilin-like_dom_sf"/>
</dbReference>
<dbReference type="SUPFAM" id="SSF48371">
    <property type="entry name" value="ARM repeat"/>
    <property type="match status" value="1"/>
</dbReference>
<evidence type="ECO:0000256" key="3">
    <source>
        <dbReference type="ARBA" id="ARBA00023235"/>
    </source>
</evidence>
<sequence>MKKYAGCFLLFLVFACQKPVSQSKVTNKFQDKNLRQIHIYQDERNAQKLLPFLQDPNPKNRAEAALAFASLQDKGSIPQLATLLSDPIAEVRQKAAYALGQSLDSTAQYPLLSAIGRENEKQARAEMLEALGKVATDDGIKFLNNFFSPDTVLQAGHMWGLFRVALRRPLPETALAKAARFLTTGQTREIRMAASQTLARSGKADLSPHFKFIQASALTDASASVRAAAATALGKTKTSETLETLGGIAQKDPDYRVRLSALRALNSFDFVLTQDILFGALSDKNPHVTLTAAEIISAKPQEETQTLQDAANKQTDWRTRALLLGAALKATKNPEKLRTEIMNRYAQTSNIYEKGALLNALSNDPNSYFFLEKETFAAQQNTVISTYGIEALSNLRKHPDFPEKLKPSFNETMKRAIASGDVALVGTVATLLREPTLNFRQTFPNYDFLKTAQSKIQLPRDVETYIELQKTLAFFEQKPAPPAPQNPTSHPINWELVQTLKADQKALLKTSKGDITLQLFVEDVPGSVANFAELVKQGFYNGKNFHRVVPNFVAQGGCPRGDGWGGTDYTIRSEFADLHYEEGTVGLASAGKDTESCQWFITHNRVPHLDGRYTIFAKVVSGMEVVHQLQISDKIEKVELLP</sequence>
<proteinExistence type="predicted"/>
<comment type="caution">
    <text evidence="5">The sequence shown here is derived from an EMBL/GenBank/DDBJ whole genome shotgun (WGS) entry which is preliminary data.</text>
</comment>
<organism evidence="5 6">
    <name type="scientific">Adhaeribacter terreus</name>
    <dbReference type="NCBI Taxonomy" id="529703"/>
    <lineage>
        <taxon>Bacteria</taxon>
        <taxon>Pseudomonadati</taxon>
        <taxon>Bacteroidota</taxon>
        <taxon>Cytophagia</taxon>
        <taxon>Cytophagales</taxon>
        <taxon>Hymenobacteraceae</taxon>
        <taxon>Adhaeribacter</taxon>
    </lineage>
</organism>
<dbReference type="InterPro" id="IPR011989">
    <property type="entry name" value="ARM-like"/>
</dbReference>
<dbReference type="PANTHER" id="PTHR45625">
    <property type="entry name" value="PEPTIDYL-PROLYL CIS-TRANS ISOMERASE-RELATED"/>
    <property type="match status" value="1"/>
</dbReference>
<evidence type="ECO:0000313" key="5">
    <source>
        <dbReference type="EMBL" id="MFC5271498.1"/>
    </source>
</evidence>
<dbReference type="CDD" id="cd00317">
    <property type="entry name" value="cyclophilin"/>
    <property type="match status" value="1"/>
</dbReference>
<dbReference type="GO" id="GO:0003755">
    <property type="term" value="F:peptidyl-prolyl cis-trans isomerase activity"/>
    <property type="evidence" value="ECO:0007669"/>
    <property type="project" value="UniProtKB-EC"/>
</dbReference>
<keyword evidence="6" id="KW-1185">Reference proteome</keyword>
<reference evidence="6" key="1">
    <citation type="journal article" date="2019" name="Int. J. Syst. Evol. Microbiol.">
        <title>The Global Catalogue of Microorganisms (GCM) 10K type strain sequencing project: providing services to taxonomists for standard genome sequencing and annotation.</title>
        <authorList>
            <consortium name="The Broad Institute Genomics Platform"/>
            <consortium name="The Broad Institute Genome Sequencing Center for Infectious Disease"/>
            <person name="Wu L."/>
            <person name="Ma J."/>
        </authorList>
    </citation>
    <scope>NUCLEOTIDE SEQUENCE [LARGE SCALE GENOMIC DNA]</scope>
    <source>
        <strain evidence="6">KACC 12602</strain>
    </source>
</reference>
<dbReference type="SUPFAM" id="SSF50891">
    <property type="entry name" value="Cyclophilin-like"/>
    <property type="match status" value="1"/>
</dbReference>
<evidence type="ECO:0000313" key="6">
    <source>
        <dbReference type="Proteomes" id="UP001596161"/>
    </source>
</evidence>
<dbReference type="PRINTS" id="PR00153">
    <property type="entry name" value="CSAPPISMRASE"/>
</dbReference>